<dbReference type="PANTHER" id="PTHR21716:SF62">
    <property type="entry name" value="TRANSPORT PROTEIN YDBI-RELATED"/>
    <property type="match status" value="1"/>
</dbReference>
<feature type="transmembrane region" description="Helical" evidence="6">
    <location>
        <begin position="42"/>
        <end position="62"/>
    </location>
</feature>
<keyword evidence="3 6" id="KW-0812">Transmembrane</keyword>
<evidence type="ECO:0000256" key="2">
    <source>
        <dbReference type="ARBA" id="ARBA00009773"/>
    </source>
</evidence>
<feature type="transmembrane region" description="Helical" evidence="6">
    <location>
        <begin position="297"/>
        <end position="327"/>
    </location>
</feature>
<feature type="transmembrane region" description="Helical" evidence="6">
    <location>
        <begin position="145"/>
        <end position="164"/>
    </location>
</feature>
<feature type="transmembrane region" description="Helical" evidence="6">
    <location>
        <begin position="263"/>
        <end position="285"/>
    </location>
</feature>
<comment type="similarity">
    <text evidence="2">Belongs to the autoinducer-2 exporter (AI-2E) (TC 2.A.86) family.</text>
</comment>
<dbReference type="InterPro" id="IPR002549">
    <property type="entry name" value="AI-2E-like"/>
</dbReference>
<protein>
    <submittedName>
        <fullName evidence="7">AI-2E family transporter</fullName>
    </submittedName>
</protein>
<dbReference type="PANTHER" id="PTHR21716">
    <property type="entry name" value="TRANSMEMBRANE PROTEIN"/>
    <property type="match status" value="1"/>
</dbReference>
<dbReference type="EMBL" id="CP080590">
    <property type="protein sequence ID" value="QYO76063.1"/>
    <property type="molecule type" value="Genomic_DNA"/>
</dbReference>
<evidence type="ECO:0000256" key="4">
    <source>
        <dbReference type="ARBA" id="ARBA00022989"/>
    </source>
</evidence>
<feature type="transmembrane region" description="Helical" evidence="6">
    <location>
        <begin position="238"/>
        <end position="256"/>
    </location>
</feature>
<keyword evidence="4 6" id="KW-1133">Transmembrane helix</keyword>
<feature type="transmembrane region" description="Helical" evidence="6">
    <location>
        <begin position="204"/>
        <end position="232"/>
    </location>
</feature>
<organism evidence="7 8">
    <name type="scientific">Devosia salina</name>
    <dbReference type="NCBI Taxonomy" id="2860336"/>
    <lineage>
        <taxon>Bacteria</taxon>
        <taxon>Pseudomonadati</taxon>
        <taxon>Pseudomonadota</taxon>
        <taxon>Alphaproteobacteria</taxon>
        <taxon>Hyphomicrobiales</taxon>
        <taxon>Devosiaceae</taxon>
        <taxon>Devosia</taxon>
    </lineage>
</organism>
<comment type="subcellular location">
    <subcellularLocation>
        <location evidence="1">Membrane</location>
        <topology evidence="1">Multi-pass membrane protein</topology>
    </subcellularLocation>
</comment>
<dbReference type="Proteomes" id="UP000825799">
    <property type="component" value="Chromosome"/>
</dbReference>
<feature type="transmembrane region" description="Helical" evidence="6">
    <location>
        <begin position="74"/>
        <end position="93"/>
    </location>
</feature>
<evidence type="ECO:0000256" key="3">
    <source>
        <dbReference type="ARBA" id="ARBA00022692"/>
    </source>
</evidence>
<proteinExistence type="inferred from homology"/>
<evidence type="ECO:0000256" key="5">
    <source>
        <dbReference type="ARBA" id="ARBA00023136"/>
    </source>
</evidence>
<evidence type="ECO:0000313" key="7">
    <source>
        <dbReference type="EMBL" id="QYO76063.1"/>
    </source>
</evidence>
<accession>A0ABX8WBA8</accession>
<name>A0ABX8WBA8_9HYPH</name>
<evidence type="ECO:0000313" key="8">
    <source>
        <dbReference type="Proteomes" id="UP000825799"/>
    </source>
</evidence>
<evidence type="ECO:0000256" key="1">
    <source>
        <dbReference type="ARBA" id="ARBA00004141"/>
    </source>
</evidence>
<keyword evidence="8" id="KW-1185">Reference proteome</keyword>
<keyword evidence="5 6" id="KW-0472">Membrane</keyword>
<feature type="transmembrane region" description="Helical" evidence="6">
    <location>
        <begin position="12"/>
        <end position="36"/>
    </location>
</feature>
<evidence type="ECO:0000256" key="6">
    <source>
        <dbReference type="SAM" id="Phobius"/>
    </source>
</evidence>
<reference evidence="7 8" key="1">
    <citation type="submission" date="2021-08" db="EMBL/GenBank/DDBJ databases">
        <title>Devosia salina sp. nov., isolated from the South China Sea sediment.</title>
        <authorList>
            <person name="Zhou Z."/>
        </authorList>
    </citation>
    <scope>NUCLEOTIDE SEQUENCE [LARGE SCALE GENOMIC DNA]</scope>
    <source>
        <strain evidence="7 8">SCS-3</strain>
    </source>
</reference>
<gene>
    <name evidence="7" type="ORF">K1X15_15770</name>
</gene>
<dbReference type="Pfam" id="PF01594">
    <property type="entry name" value="AI-2E_transport"/>
    <property type="match status" value="1"/>
</dbReference>
<sequence>MTRDLTSSPRQIPSFSWIAGATLVVAGVLFLAWVAWTVSRVILLLFGAVVVASILHAAAALLERFSPLNRKWALILTEMAVLGLVGLCFYLMGSQLMGAFSNLTEQVSAALDMLSERYNIDVVRNLREQAEIGWLGSLVGIAPNLAGLATSVLLVVVGGIFLAAQPDLYRDGALQLLPSMQRPAVSSALSKAGNAMRLWLLGKLLAMLVIGIVTYVGLLAVGLPSALALALIAGLLEFIPFIGPILSFAPAALIALSQGDATIWWVTGLYLLIQQAENNLLIPLIQQRTVELPPVLGLFSIAILGSLFGAIGVIFAVPLTVVIMVAVKQLYVRDKLGEHTHIPGEKAESD</sequence>
<dbReference type="RefSeq" id="WP_220304555.1">
    <property type="nucleotide sequence ID" value="NZ_CP080590.1"/>
</dbReference>